<evidence type="ECO:0000313" key="4">
    <source>
        <dbReference type="Proteomes" id="UP000821853"/>
    </source>
</evidence>
<dbReference type="GO" id="GO:0140359">
    <property type="term" value="F:ABC-type transporter activity"/>
    <property type="evidence" value="ECO:0007669"/>
    <property type="project" value="InterPro"/>
</dbReference>
<reference evidence="3 4" key="1">
    <citation type="journal article" date="2020" name="Cell">
        <title>Large-Scale Comparative Analyses of Tick Genomes Elucidate Their Genetic Diversity and Vector Capacities.</title>
        <authorList>
            <consortium name="Tick Genome and Microbiome Consortium (TIGMIC)"/>
            <person name="Jia N."/>
            <person name="Wang J."/>
            <person name="Shi W."/>
            <person name="Du L."/>
            <person name="Sun Y."/>
            <person name="Zhan W."/>
            <person name="Jiang J.F."/>
            <person name="Wang Q."/>
            <person name="Zhang B."/>
            <person name="Ji P."/>
            <person name="Bell-Sakyi L."/>
            <person name="Cui X.M."/>
            <person name="Yuan T.T."/>
            <person name="Jiang B.G."/>
            <person name="Yang W.F."/>
            <person name="Lam T.T."/>
            <person name="Chang Q.C."/>
            <person name="Ding S.J."/>
            <person name="Wang X.J."/>
            <person name="Zhu J.G."/>
            <person name="Ruan X.D."/>
            <person name="Zhao L."/>
            <person name="Wei J.T."/>
            <person name="Ye R.Z."/>
            <person name="Que T.C."/>
            <person name="Du C.H."/>
            <person name="Zhou Y.H."/>
            <person name="Cheng J.X."/>
            <person name="Dai P.F."/>
            <person name="Guo W.B."/>
            <person name="Han X.H."/>
            <person name="Huang E.J."/>
            <person name="Li L.F."/>
            <person name="Wei W."/>
            <person name="Gao Y.C."/>
            <person name="Liu J.Z."/>
            <person name="Shao H.Z."/>
            <person name="Wang X."/>
            <person name="Wang C.C."/>
            <person name="Yang T.C."/>
            <person name="Huo Q.B."/>
            <person name="Li W."/>
            <person name="Chen H.Y."/>
            <person name="Chen S.E."/>
            <person name="Zhou L.G."/>
            <person name="Ni X.B."/>
            <person name="Tian J.H."/>
            <person name="Sheng Y."/>
            <person name="Liu T."/>
            <person name="Pan Y.S."/>
            <person name="Xia L.Y."/>
            <person name="Li J."/>
            <person name="Zhao F."/>
            <person name="Cao W.C."/>
        </authorList>
    </citation>
    <scope>NUCLEOTIDE SEQUENCE [LARGE SCALE GENOMIC DNA]</scope>
    <source>
        <strain evidence="3">HaeL-2018</strain>
    </source>
</reference>
<evidence type="ECO:0000256" key="1">
    <source>
        <dbReference type="ARBA" id="ARBA00022448"/>
    </source>
</evidence>
<dbReference type="OrthoDB" id="6435757at2759"/>
<gene>
    <name evidence="3" type="ORF">HPB48_012025</name>
</gene>
<dbReference type="Proteomes" id="UP000821853">
    <property type="component" value="Chromosome 3"/>
</dbReference>
<organism evidence="3 4">
    <name type="scientific">Haemaphysalis longicornis</name>
    <name type="common">Bush tick</name>
    <dbReference type="NCBI Taxonomy" id="44386"/>
    <lineage>
        <taxon>Eukaryota</taxon>
        <taxon>Metazoa</taxon>
        <taxon>Ecdysozoa</taxon>
        <taxon>Arthropoda</taxon>
        <taxon>Chelicerata</taxon>
        <taxon>Arachnida</taxon>
        <taxon>Acari</taxon>
        <taxon>Parasitiformes</taxon>
        <taxon>Ixodida</taxon>
        <taxon>Ixodoidea</taxon>
        <taxon>Ixodidae</taxon>
        <taxon>Haemaphysalinae</taxon>
        <taxon>Haemaphysalis</taxon>
    </lineage>
</organism>
<dbReference type="PANTHER" id="PTHR19229">
    <property type="entry name" value="ATP-BINDING CASSETTE TRANSPORTER SUBFAMILY A ABCA"/>
    <property type="match status" value="1"/>
</dbReference>
<sequence length="94" mass="9804">MEECEAACDRLCIMVAGQMTCVGTLQHLKDKFGKGYTMQLVLPPPGASSESGEGGPAAGNRSKELEAAVEKLFPGITVLSAKDVSGLFCISARV</sequence>
<protein>
    <submittedName>
        <fullName evidence="3">Uncharacterized protein</fullName>
    </submittedName>
</protein>
<dbReference type="AlphaFoldDB" id="A0A9J6G8T4"/>
<keyword evidence="4" id="KW-1185">Reference proteome</keyword>
<evidence type="ECO:0000256" key="2">
    <source>
        <dbReference type="ARBA" id="ARBA00022737"/>
    </source>
</evidence>
<dbReference type="GO" id="GO:0016020">
    <property type="term" value="C:membrane"/>
    <property type="evidence" value="ECO:0007669"/>
    <property type="project" value="InterPro"/>
</dbReference>
<keyword evidence="2" id="KW-0677">Repeat</keyword>
<comment type="caution">
    <text evidence="3">The sequence shown here is derived from an EMBL/GenBank/DDBJ whole genome shotgun (WGS) entry which is preliminary data.</text>
</comment>
<dbReference type="EMBL" id="JABSTR010000005">
    <property type="protein sequence ID" value="KAH9371563.1"/>
    <property type="molecule type" value="Genomic_DNA"/>
</dbReference>
<name>A0A9J6G8T4_HAELO</name>
<dbReference type="GO" id="GO:0005319">
    <property type="term" value="F:lipid transporter activity"/>
    <property type="evidence" value="ECO:0007669"/>
    <property type="project" value="TreeGrafter"/>
</dbReference>
<dbReference type="VEuPathDB" id="VectorBase:HLOH_040920"/>
<accession>A0A9J6G8T4</accession>
<evidence type="ECO:0000313" key="3">
    <source>
        <dbReference type="EMBL" id="KAH9371563.1"/>
    </source>
</evidence>
<dbReference type="InterPro" id="IPR026082">
    <property type="entry name" value="ABCA"/>
</dbReference>
<proteinExistence type="predicted"/>
<dbReference type="PANTHER" id="PTHR19229:SF36">
    <property type="entry name" value="ATP-BINDING CASSETTE SUB-FAMILY A MEMBER 2"/>
    <property type="match status" value="1"/>
</dbReference>
<keyword evidence="1" id="KW-0813">Transport</keyword>